<feature type="transmembrane region" description="Helical" evidence="6">
    <location>
        <begin position="128"/>
        <end position="150"/>
    </location>
</feature>
<keyword evidence="4 6" id="KW-0472">Membrane</keyword>
<keyword evidence="3 6" id="KW-1133">Transmembrane helix</keyword>
<comment type="subcellular location">
    <subcellularLocation>
        <location evidence="1">Membrane</location>
        <topology evidence="1">Multi-pass membrane protein</topology>
    </subcellularLocation>
</comment>
<feature type="transmembrane region" description="Helical" evidence="6">
    <location>
        <begin position="942"/>
        <end position="967"/>
    </location>
</feature>
<feature type="transmembrane region" description="Helical" evidence="6">
    <location>
        <begin position="162"/>
        <end position="183"/>
    </location>
</feature>
<reference evidence="7 8" key="1">
    <citation type="submission" date="2017-07" db="EMBL/GenBank/DDBJ databases">
        <authorList>
            <person name="Talla V."/>
            <person name="Backstrom N."/>
        </authorList>
    </citation>
    <scope>NUCLEOTIDE SEQUENCE [LARGE SCALE GENOMIC DNA]</scope>
</reference>
<accession>A0A5E4QIT7</accession>
<keyword evidence="2 6" id="KW-0812">Transmembrane</keyword>
<evidence type="ECO:0000256" key="2">
    <source>
        <dbReference type="ARBA" id="ARBA00022692"/>
    </source>
</evidence>
<gene>
    <name evidence="7" type="ORF">LSINAPIS_LOCUS8536</name>
</gene>
<dbReference type="EMBL" id="FZQP02003068">
    <property type="protein sequence ID" value="VVC97201.1"/>
    <property type="molecule type" value="Genomic_DNA"/>
</dbReference>
<feature type="transmembrane region" description="Helical" evidence="6">
    <location>
        <begin position="713"/>
        <end position="734"/>
    </location>
</feature>
<evidence type="ECO:0000256" key="3">
    <source>
        <dbReference type="ARBA" id="ARBA00022989"/>
    </source>
</evidence>
<proteinExistence type="predicted"/>
<feature type="transmembrane region" description="Helical" evidence="6">
    <location>
        <begin position="418"/>
        <end position="436"/>
    </location>
</feature>
<dbReference type="Proteomes" id="UP000324832">
    <property type="component" value="Unassembled WGS sequence"/>
</dbReference>
<dbReference type="InterPro" id="IPR036259">
    <property type="entry name" value="MFS_trans_sf"/>
</dbReference>
<evidence type="ECO:0008006" key="9">
    <source>
        <dbReference type="Google" id="ProtNLM"/>
    </source>
</evidence>
<feature type="transmembrane region" description="Helical" evidence="6">
    <location>
        <begin position="843"/>
        <end position="864"/>
    </location>
</feature>
<feature type="transmembrane region" description="Helical" evidence="6">
    <location>
        <begin position="680"/>
        <end position="701"/>
    </location>
</feature>
<dbReference type="PANTHER" id="PTHR23507:SF1">
    <property type="entry name" value="FI18259P1-RELATED"/>
    <property type="match status" value="1"/>
</dbReference>
<name>A0A5E4QIT7_9NEOP</name>
<sequence length="1003" mass="113709">MGTPEESPLKKDAKVKKKSLREKIAYIRENITLEPVLISYVVPGSLARLATQNLNLDKACRVNLQYGDSICDALIAQKGSYPKEELAVQQLVASMEVWKNILLTAIPSLLILFLGAWSDRTGKRKICILMPIVGDLLMIISNLLNTYYFYELPVQVTMFFEAFFPAITGGWIATYMGAFCYISEISSEESRTFRVGVANLCLTAGSPIGHALSGILLKHVGYYGVFSFSSILYVFSLCHGFIYLKDPERPKIETNKEHKGILNFLKSFFDMQHVTDTLKVVFKKGPNRRRTKSILILASIAFIYGPQYGEFTVRYLFTRYRFNWDAIKYSIYNTFYICIHTLGAFVSVSLFSRKWKWSDATLGIISTISKIIGGLATSQARNSLEMYLAVAVETLNATSFTALRSISSKLATRKMTSVFNLAEVMTSMIFGPIYSWTYMMTVKVDAGAVYYVSTILTIPAITIFIWFYFQEKKHIPRQNLYTDSKDHKNGTTIELSTATPDELYEVMNSEDLKKPGEEEEPLDDRKKAKHTHQDEDFFFEKLKRIKSNITVEPILAGLVIPSMLARLAIQNLNLDKACRVKCGFDDEICDALLLKRGNLTFYEAEVQKVISSIEAWKSVVQTSLPTILVIFMGAWSDRTGNRKICILLPICGELCVCVTNILSTYFFHEISVEVTMFLEAFFPAITGGWVLVYLGVFSYISDVTTQETRTFRVGLVNLCMTAGIPVGTALSGILLSLWGYYGIFLISAVIYLITITYGCIYIEKNTKPGNKISEKQKPFKFVEVFSLVKETVAVTYKKRERNLRTKIILTLSVVAIIYGPNHGERIITYMFVRYRLKWDALKFSLYSTYSIITHSLGALFSISIFSKRWGYHDSTLALISITIPIVEILNATTFTSLRSMASKLVRDEEMGKMNSLFSLVETLAALLFDPTYSTLYSRTISIFTGAVYIFSAIMTIPAISILLWLFVQHRSEAKQKRIEDGENKYYGNNKNILLYLLFTLFNY</sequence>
<feature type="transmembrane region" description="Helical" evidence="6">
    <location>
        <begin position="195"/>
        <end position="216"/>
    </location>
</feature>
<dbReference type="InterPro" id="IPR011701">
    <property type="entry name" value="MFS"/>
</dbReference>
<evidence type="ECO:0000256" key="5">
    <source>
        <dbReference type="SAM" id="MobiDB-lite"/>
    </source>
</evidence>
<protein>
    <recommendedName>
        <fullName evidence="9">Major facilitator superfamily (MFS) profile domain-containing protein</fullName>
    </recommendedName>
</protein>
<evidence type="ECO:0000256" key="4">
    <source>
        <dbReference type="ARBA" id="ARBA00023136"/>
    </source>
</evidence>
<dbReference type="AlphaFoldDB" id="A0A5E4QIT7"/>
<feature type="transmembrane region" description="Helical" evidence="6">
    <location>
        <begin position="876"/>
        <end position="895"/>
    </location>
</feature>
<dbReference type="GO" id="GO:0016020">
    <property type="term" value="C:membrane"/>
    <property type="evidence" value="ECO:0007669"/>
    <property type="project" value="UniProtKB-SubCell"/>
</dbReference>
<feature type="transmembrane region" description="Helical" evidence="6">
    <location>
        <begin position="740"/>
        <end position="762"/>
    </location>
</feature>
<feature type="transmembrane region" description="Helical" evidence="6">
    <location>
        <begin position="329"/>
        <end position="348"/>
    </location>
</feature>
<feature type="transmembrane region" description="Helical" evidence="6">
    <location>
        <begin position="646"/>
        <end position="668"/>
    </location>
</feature>
<evidence type="ECO:0000313" key="7">
    <source>
        <dbReference type="EMBL" id="VVC97201.1"/>
    </source>
</evidence>
<dbReference type="GO" id="GO:0022857">
    <property type="term" value="F:transmembrane transporter activity"/>
    <property type="evidence" value="ECO:0007669"/>
    <property type="project" value="InterPro"/>
</dbReference>
<feature type="transmembrane region" description="Helical" evidence="6">
    <location>
        <begin position="97"/>
        <end position="116"/>
    </location>
</feature>
<feature type="transmembrane region" description="Helical" evidence="6">
    <location>
        <begin position="293"/>
        <end position="309"/>
    </location>
</feature>
<evidence type="ECO:0000256" key="6">
    <source>
        <dbReference type="SAM" id="Phobius"/>
    </source>
</evidence>
<feature type="region of interest" description="Disordered" evidence="5">
    <location>
        <begin position="509"/>
        <end position="529"/>
    </location>
</feature>
<dbReference type="PANTHER" id="PTHR23507">
    <property type="entry name" value="ZGC:174356"/>
    <property type="match status" value="1"/>
</dbReference>
<feature type="transmembrane region" description="Helical" evidence="6">
    <location>
        <begin position="448"/>
        <end position="469"/>
    </location>
</feature>
<dbReference type="SUPFAM" id="SSF103473">
    <property type="entry name" value="MFS general substrate transporter"/>
    <property type="match status" value="2"/>
</dbReference>
<organism evidence="7 8">
    <name type="scientific">Leptidea sinapis</name>
    <dbReference type="NCBI Taxonomy" id="189913"/>
    <lineage>
        <taxon>Eukaryota</taxon>
        <taxon>Metazoa</taxon>
        <taxon>Ecdysozoa</taxon>
        <taxon>Arthropoda</taxon>
        <taxon>Hexapoda</taxon>
        <taxon>Insecta</taxon>
        <taxon>Pterygota</taxon>
        <taxon>Neoptera</taxon>
        <taxon>Endopterygota</taxon>
        <taxon>Lepidoptera</taxon>
        <taxon>Glossata</taxon>
        <taxon>Ditrysia</taxon>
        <taxon>Papilionoidea</taxon>
        <taxon>Pieridae</taxon>
        <taxon>Dismorphiinae</taxon>
        <taxon>Leptidea</taxon>
    </lineage>
</organism>
<feature type="transmembrane region" description="Helical" evidence="6">
    <location>
        <begin position="916"/>
        <end position="936"/>
    </location>
</feature>
<dbReference type="Pfam" id="PF07690">
    <property type="entry name" value="MFS_1"/>
    <property type="match status" value="2"/>
</dbReference>
<evidence type="ECO:0000256" key="1">
    <source>
        <dbReference type="ARBA" id="ARBA00004141"/>
    </source>
</evidence>
<keyword evidence="8" id="KW-1185">Reference proteome</keyword>
<feature type="transmembrane region" description="Helical" evidence="6">
    <location>
        <begin position="222"/>
        <end position="244"/>
    </location>
</feature>
<evidence type="ECO:0000313" key="8">
    <source>
        <dbReference type="Proteomes" id="UP000324832"/>
    </source>
</evidence>
<dbReference type="Gene3D" id="1.20.1250.20">
    <property type="entry name" value="MFS general substrate transporter like domains"/>
    <property type="match status" value="2"/>
</dbReference>